<reference evidence="5" key="1">
    <citation type="submission" date="2016-10" db="EMBL/GenBank/DDBJ databases">
        <authorList>
            <person name="Varghese N."/>
            <person name="Submissions S."/>
        </authorList>
    </citation>
    <scope>NUCLEOTIDE SEQUENCE [LARGE SCALE GENOMIC DNA]</scope>
    <source>
        <strain evidence="5">DSM 5918</strain>
    </source>
</reference>
<name>A0A1I3TW15_9BACT</name>
<keyword evidence="5" id="KW-1185">Reference proteome</keyword>
<dbReference type="CDD" id="cd06130">
    <property type="entry name" value="DNA_pol_III_epsilon_like"/>
    <property type="match status" value="1"/>
</dbReference>
<dbReference type="SMART" id="SM00479">
    <property type="entry name" value="EXOIII"/>
    <property type="match status" value="1"/>
</dbReference>
<sequence>MNAFPAYVAIDFETADSRRDSACAVGLTKVRGGEIVDRLYGLIRPPRSRFSPFCVNVHGIHWSDVKDAPPFREFWIEHAQFLEDADFLAAHNASFDRSVLGACCTMAGLPAPTLPFVCTVDLARNQWNLRPTKLPDVCRYLGLNLNHHHAGSDAEACARIVMAAVAQNPRCLASFGL</sequence>
<evidence type="ECO:0000313" key="5">
    <source>
        <dbReference type="Proteomes" id="UP000198635"/>
    </source>
</evidence>
<dbReference type="SUPFAM" id="SSF53098">
    <property type="entry name" value="Ribonuclease H-like"/>
    <property type="match status" value="1"/>
</dbReference>
<dbReference type="Gene3D" id="3.30.420.10">
    <property type="entry name" value="Ribonuclease H-like superfamily/Ribonuclease H"/>
    <property type="match status" value="1"/>
</dbReference>
<dbReference type="AlphaFoldDB" id="A0A1I3TW15"/>
<dbReference type="FunFam" id="3.30.420.10:FF:000045">
    <property type="entry name" value="3'-5' exonuclease DinG"/>
    <property type="match status" value="1"/>
</dbReference>
<dbReference type="PANTHER" id="PTHR30231:SF42">
    <property type="entry name" value="EXONUCLEASE"/>
    <property type="match status" value="1"/>
</dbReference>
<dbReference type="RefSeq" id="WP_092373915.1">
    <property type="nucleotide sequence ID" value="NZ_FORX01000006.1"/>
</dbReference>
<dbReference type="STRING" id="52560.SAMN04488082_10684"/>
<dbReference type="Proteomes" id="UP000198635">
    <property type="component" value="Unassembled WGS sequence"/>
</dbReference>
<accession>A0A1I3TW15</accession>
<dbReference type="PANTHER" id="PTHR30231">
    <property type="entry name" value="DNA POLYMERASE III SUBUNIT EPSILON"/>
    <property type="match status" value="1"/>
</dbReference>
<evidence type="ECO:0000256" key="1">
    <source>
        <dbReference type="ARBA" id="ARBA00025483"/>
    </source>
</evidence>
<gene>
    <name evidence="4" type="ORF">SAMN04488082_10684</name>
</gene>
<dbReference type="EMBL" id="FORX01000006">
    <property type="protein sequence ID" value="SFJ73771.1"/>
    <property type="molecule type" value="Genomic_DNA"/>
</dbReference>
<dbReference type="InterPro" id="IPR012337">
    <property type="entry name" value="RNaseH-like_sf"/>
</dbReference>
<evidence type="ECO:0000259" key="3">
    <source>
        <dbReference type="SMART" id="SM00479"/>
    </source>
</evidence>
<evidence type="ECO:0000256" key="2">
    <source>
        <dbReference type="ARBA" id="ARBA00026073"/>
    </source>
</evidence>
<comment type="subunit">
    <text evidence="2">DNA polymerase III contains a core (composed of alpha, epsilon and theta chains) that associates with a tau subunit. This core dimerizes to form the POLIII' complex. PolIII' associates with the gamma complex (composed of gamma, delta, delta', psi and chi chains) and with the beta chain to form the complete DNA polymerase III complex.</text>
</comment>
<evidence type="ECO:0000313" key="4">
    <source>
        <dbReference type="EMBL" id="SFJ73771.1"/>
    </source>
</evidence>
<dbReference type="OrthoDB" id="9804290at2"/>
<dbReference type="InterPro" id="IPR036397">
    <property type="entry name" value="RNaseH_sf"/>
</dbReference>
<dbReference type="GO" id="GO:0005829">
    <property type="term" value="C:cytosol"/>
    <property type="evidence" value="ECO:0007669"/>
    <property type="project" value="TreeGrafter"/>
</dbReference>
<dbReference type="GO" id="GO:0003676">
    <property type="term" value="F:nucleic acid binding"/>
    <property type="evidence" value="ECO:0007669"/>
    <property type="project" value="InterPro"/>
</dbReference>
<dbReference type="GO" id="GO:0006259">
    <property type="term" value="P:DNA metabolic process"/>
    <property type="evidence" value="ECO:0007669"/>
    <property type="project" value="UniProtKB-ARBA"/>
</dbReference>
<dbReference type="Pfam" id="PF00929">
    <property type="entry name" value="RNase_T"/>
    <property type="match status" value="1"/>
</dbReference>
<organism evidence="4 5">
    <name type="scientific">Desulfomicrobium apsheronum</name>
    <dbReference type="NCBI Taxonomy" id="52560"/>
    <lineage>
        <taxon>Bacteria</taxon>
        <taxon>Pseudomonadati</taxon>
        <taxon>Thermodesulfobacteriota</taxon>
        <taxon>Desulfovibrionia</taxon>
        <taxon>Desulfovibrionales</taxon>
        <taxon>Desulfomicrobiaceae</taxon>
        <taxon>Desulfomicrobium</taxon>
    </lineage>
</organism>
<proteinExistence type="predicted"/>
<dbReference type="GO" id="GO:0008408">
    <property type="term" value="F:3'-5' exonuclease activity"/>
    <property type="evidence" value="ECO:0007669"/>
    <property type="project" value="TreeGrafter"/>
</dbReference>
<feature type="domain" description="Exonuclease" evidence="3">
    <location>
        <begin position="6"/>
        <end position="170"/>
    </location>
</feature>
<protein>
    <submittedName>
        <fullName evidence="4">DNA polymerase-3 subunit epsilon</fullName>
    </submittedName>
</protein>
<comment type="function">
    <text evidence="1">DNA polymerase III is a complex, multichain enzyme responsible for most of the replicative synthesis in bacteria. The epsilon subunit contain the editing function and is a proofreading 3'-5' exonuclease.</text>
</comment>
<dbReference type="InterPro" id="IPR013520">
    <property type="entry name" value="Ribonucl_H"/>
</dbReference>